<comment type="caution">
    <text evidence="1">The sequence shown here is derived from an EMBL/GenBank/DDBJ whole genome shotgun (WGS) entry which is preliminary data.</text>
</comment>
<keyword evidence="2" id="KW-1185">Reference proteome</keyword>
<evidence type="ECO:0000313" key="2">
    <source>
        <dbReference type="Proteomes" id="UP000186817"/>
    </source>
</evidence>
<dbReference type="AlphaFoldDB" id="A0A1Q9CJP5"/>
<evidence type="ECO:0000313" key="1">
    <source>
        <dbReference type="EMBL" id="OLP83125.1"/>
    </source>
</evidence>
<proteinExistence type="predicted"/>
<accession>A0A1Q9CJP5</accession>
<dbReference type="Proteomes" id="UP000186817">
    <property type="component" value="Unassembled WGS sequence"/>
</dbReference>
<reference evidence="1 2" key="1">
    <citation type="submission" date="2016-02" db="EMBL/GenBank/DDBJ databases">
        <title>Genome analysis of coral dinoflagellate symbionts highlights evolutionary adaptations to a symbiotic lifestyle.</title>
        <authorList>
            <person name="Aranda M."/>
            <person name="Li Y."/>
            <person name="Liew Y.J."/>
            <person name="Baumgarten S."/>
            <person name="Simakov O."/>
            <person name="Wilson M."/>
            <person name="Piel J."/>
            <person name="Ashoor H."/>
            <person name="Bougouffa S."/>
            <person name="Bajic V.B."/>
            <person name="Ryu T."/>
            <person name="Ravasi T."/>
            <person name="Bayer T."/>
            <person name="Micklem G."/>
            <person name="Kim H."/>
            <person name="Bhak J."/>
            <person name="Lajeunesse T.C."/>
            <person name="Voolstra C.R."/>
        </authorList>
    </citation>
    <scope>NUCLEOTIDE SEQUENCE [LARGE SCALE GENOMIC DNA]</scope>
    <source>
        <strain evidence="1 2">CCMP2467</strain>
    </source>
</reference>
<organism evidence="1 2">
    <name type="scientific">Symbiodinium microadriaticum</name>
    <name type="common">Dinoflagellate</name>
    <name type="synonym">Zooxanthella microadriatica</name>
    <dbReference type="NCBI Taxonomy" id="2951"/>
    <lineage>
        <taxon>Eukaryota</taxon>
        <taxon>Sar</taxon>
        <taxon>Alveolata</taxon>
        <taxon>Dinophyceae</taxon>
        <taxon>Suessiales</taxon>
        <taxon>Symbiodiniaceae</taxon>
        <taxon>Symbiodinium</taxon>
    </lineage>
</organism>
<dbReference type="OrthoDB" id="10324895at2759"/>
<name>A0A1Q9CJP5_SYMMI</name>
<protein>
    <submittedName>
        <fullName evidence="1">Uncharacterized protein</fullName>
    </submittedName>
</protein>
<dbReference type="EMBL" id="LSRX01001139">
    <property type="protein sequence ID" value="OLP83125.1"/>
    <property type="molecule type" value="Genomic_DNA"/>
</dbReference>
<gene>
    <name evidence="1" type="ORF">AK812_SmicGene36161</name>
</gene>
<sequence>MLQPLLCNISRATGVDTPFNRVVRWVEDNQAAAPSLPQFRVSSVFAVDCLVEGEARLVVSPWAWPAIPSDWAHDCGIHRDLGTPPNGESIGDNLYAASVAGWYVKVEVAEGDVRCDLGSRLFADACCCSLEGGPGSAPHGQRFGASGRGRCAGDAGTLAELAKPLPQRVLRVLGTRVGHLESREKHGNVTEARPLPLAALATCWAAWLMRCEVDACGSHALACAVVMYGPTPFGGALCSEAVEQVVPHESLAHTTAPTCAYVRSHDLHHLDLVIYSATPLGGGKGDDYPELNAGGPQQLVVLGSEVGGRQNAGAHQLLRDLVCARSALVASSAWAGVGGPTGKVMQGLHNKPSQALPWGQFGLHRFMRANSGPRTWLDSVLDIAGAAGPSRLEM</sequence>